<evidence type="ECO:0000256" key="1">
    <source>
        <dbReference type="SAM" id="Phobius"/>
    </source>
</evidence>
<dbReference type="InterPro" id="IPR025962">
    <property type="entry name" value="SdpI/YhfL"/>
</dbReference>
<keyword evidence="3" id="KW-1185">Reference proteome</keyword>
<keyword evidence="1" id="KW-1133">Transmembrane helix</keyword>
<sequence>MENLRWLIYLPHVISAAFAILGVPLALGLVAPNGLYGIRTHKTLENSEVWYLANTAGGIAMIVAGVVSVCIVILLHKYVGIDNVHKLALPMFVPVLMILLLLVPVSLHFA</sequence>
<dbReference type="EMBL" id="CP123872">
    <property type="protein sequence ID" value="WND01393.1"/>
    <property type="molecule type" value="Genomic_DNA"/>
</dbReference>
<gene>
    <name evidence="2" type="ORF">QGN29_07460</name>
</gene>
<evidence type="ECO:0000313" key="2">
    <source>
        <dbReference type="EMBL" id="WND01393.1"/>
    </source>
</evidence>
<feature type="transmembrane region" description="Helical" evidence="1">
    <location>
        <begin position="87"/>
        <end position="107"/>
    </location>
</feature>
<keyword evidence="1" id="KW-0472">Membrane</keyword>
<proteinExistence type="predicted"/>
<dbReference type="KEGG" id="tmk:QGN29_07460"/>
<name>A0AA52ECX1_9PROT</name>
<reference evidence="2" key="1">
    <citation type="submission" date="2023-04" db="EMBL/GenBank/DDBJ databases">
        <title>Complete genome sequence of Temperatibacter marinus.</title>
        <authorList>
            <person name="Rong J.-C."/>
            <person name="Yi M.-L."/>
            <person name="Zhao Q."/>
        </authorList>
    </citation>
    <scope>NUCLEOTIDE SEQUENCE</scope>
    <source>
        <strain evidence="2">NBRC 110045</strain>
    </source>
</reference>
<organism evidence="2 3">
    <name type="scientific">Temperatibacter marinus</name>
    <dbReference type="NCBI Taxonomy" id="1456591"/>
    <lineage>
        <taxon>Bacteria</taxon>
        <taxon>Pseudomonadati</taxon>
        <taxon>Pseudomonadota</taxon>
        <taxon>Alphaproteobacteria</taxon>
        <taxon>Kordiimonadales</taxon>
        <taxon>Temperatibacteraceae</taxon>
        <taxon>Temperatibacter</taxon>
    </lineage>
</organism>
<accession>A0AA52ECX1</accession>
<feature type="transmembrane region" description="Helical" evidence="1">
    <location>
        <begin position="7"/>
        <end position="31"/>
    </location>
</feature>
<keyword evidence="1" id="KW-0812">Transmembrane</keyword>
<dbReference type="AlphaFoldDB" id="A0AA52ECX1"/>
<protein>
    <submittedName>
        <fullName evidence="2">SdpI family protein</fullName>
    </submittedName>
</protein>
<dbReference type="Pfam" id="PF13630">
    <property type="entry name" value="SdpI"/>
    <property type="match status" value="1"/>
</dbReference>
<feature type="transmembrane region" description="Helical" evidence="1">
    <location>
        <begin position="51"/>
        <end position="75"/>
    </location>
</feature>
<dbReference type="Proteomes" id="UP001268683">
    <property type="component" value="Chromosome"/>
</dbReference>
<dbReference type="RefSeq" id="WP_310797221.1">
    <property type="nucleotide sequence ID" value="NZ_CP123872.1"/>
</dbReference>
<evidence type="ECO:0000313" key="3">
    <source>
        <dbReference type="Proteomes" id="UP001268683"/>
    </source>
</evidence>